<evidence type="ECO:0000256" key="3">
    <source>
        <dbReference type="PROSITE-ProRule" id="PRU00023"/>
    </source>
</evidence>
<accession>L8HB48</accession>
<evidence type="ECO:0000313" key="5">
    <source>
        <dbReference type="Proteomes" id="UP000011083"/>
    </source>
</evidence>
<dbReference type="PANTHER" id="PTHR24171:SF10">
    <property type="entry name" value="ANKYRIN REPEAT DOMAIN-CONTAINING PROTEIN 29-LIKE"/>
    <property type="match status" value="1"/>
</dbReference>
<feature type="repeat" description="ANK" evidence="3">
    <location>
        <begin position="47"/>
        <end position="79"/>
    </location>
</feature>
<evidence type="ECO:0000256" key="1">
    <source>
        <dbReference type="ARBA" id="ARBA00022737"/>
    </source>
</evidence>
<evidence type="ECO:0000313" key="4">
    <source>
        <dbReference type="EMBL" id="ELR21591.1"/>
    </source>
</evidence>
<keyword evidence="5" id="KW-1185">Reference proteome</keyword>
<organism evidence="4 5">
    <name type="scientific">Acanthamoeba castellanii (strain ATCC 30010 / Neff)</name>
    <dbReference type="NCBI Taxonomy" id="1257118"/>
    <lineage>
        <taxon>Eukaryota</taxon>
        <taxon>Amoebozoa</taxon>
        <taxon>Discosea</taxon>
        <taxon>Longamoebia</taxon>
        <taxon>Centramoebida</taxon>
        <taxon>Acanthamoebidae</taxon>
        <taxon>Acanthamoeba</taxon>
    </lineage>
</organism>
<sequence length="141" mass="15177">MKSSLTKINAQDAQGKTALHEAARWGHRHVVEFLLEQGAQVDLATTEGSTPLHLASRFGQDDVVQFLASKGADVNALDQDKDTPLTMASGAGKVSTVRLLLSLGADVTHRNALHRTAQDLAKDPATAEIFTEGKYQSPTHY</sequence>
<dbReference type="RefSeq" id="XP_004346536.1">
    <property type="nucleotide sequence ID" value="XM_004346486.1"/>
</dbReference>
<dbReference type="Proteomes" id="UP000011083">
    <property type="component" value="Unassembled WGS sequence"/>
</dbReference>
<dbReference type="STRING" id="1257118.L8HB48"/>
<dbReference type="Pfam" id="PF12796">
    <property type="entry name" value="Ank_2"/>
    <property type="match status" value="1"/>
</dbReference>
<dbReference type="EMBL" id="KB007901">
    <property type="protein sequence ID" value="ELR21591.1"/>
    <property type="molecule type" value="Genomic_DNA"/>
</dbReference>
<feature type="repeat" description="ANK" evidence="3">
    <location>
        <begin position="14"/>
        <end position="46"/>
    </location>
</feature>
<dbReference type="OrthoDB" id="20872at2759"/>
<dbReference type="PRINTS" id="PR01415">
    <property type="entry name" value="ANKYRIN"/>
</dbReference>
<reference evidence="4 5" key="1">
    <citation type="journal article" date="2013" name="Genome Biol.">
        <title>Genome of Acanthamoeba castellanii highlights extensive lateral gene transfer and early evolution of tyrosine kinase signaling.</title>
        <authorList>
            <person name="Clarke M."/>
            <person name="Lohan A.J."/>
            <person name="Liu B."/>
            <person name="Lagkouvardos I."/>
            <person name="Roy S."/>
            <person name="Zafar N."/>
            <person name="Bertelli C."/>
            <person name="Schilde C."/>
            <person name="Kianianmomeni A."/>
            <person name="Burglin T.R."/>
            <person name="Frech C."/>
            <person name="Turcotte B."/>
            <person name="Kopec K.O."/>
            <person name="Synnott J.M."/>
            <person name="Choo C."/>
            <person name="Paponov I."/>
            <person name="Finkler A."/>
            <person name="Soon Heng Tan C."/>
            <person name="Hutchins A.P."/>
            <person name="Weinmeier T."/>
            <person name="Rattei T."/>
            <person name="Chu J.S."/>
            <person name="Gimenez G."/>
            <person name="Irimia M."/>
            <person name="Rigden D.J."/>
            <person name="Fitzpatrick D.A."/>
            <person name="Lorenzo-Morales J."/>
            <person name="Bateman A."/>
            <person name="Chiu C.H."/>
            <person name="Tang P."/>
            <person name="Hegemann P."/>
            <person name="Fromm H."/>
            <person name="Raoult D."/>
            <person name="Greub G."/>
            <person name="Miranda-Saavedra D."/>
            <person name="Chen N."/>
            <person name="Nash P."/>
            <person name="Ginger M.L."/>
            <person name="Horn M."/>
            <person name="Schaap P."/>
            <person name="Caler L."/>
            <person name="Loftus B."/>
        </authorList>
    </citation>
    <scope>NUCLEOTIDE SEQUENCE [LARGE SCALE GENOMIC DNA]</scope>
    <source>
        <strain evidence="4 5">Neff</strain>
    </source>
</reference>
<dbReference type="KEGG" id="acan:ACA1_228520"/>
<feature type="repeat" description="ANK" evidence="3">
    <location>
        <begin position="80"/>
        <end position="112"/>
    </location>
</feature>
<protein>
    <submittedName>
        <fullName evidence="4">Ankyrin repeat protein</fullName>
    </submittedName>
</protein>
<gene>
    <name evidence="4" type="ORF">ACA1_228520</name>
</gene>
<dbReference type="SMART" id="SM00248">
    <property type="entry name" value="ANK"/>
    <property type="match status" value="3"/>
</dbReference>
<name>L8HB48_ACACF</name>
<dbReference type="Gene3D" id="1.25.40.20">
    <property type="entry name" value="Ankyrin repeat-containing domain"/>
    <property type="match status" value="2"/>
</dbReference>
<dbReference type="OMA" id="YMGQEKI"/>
<dbReference type="VEuPathDB" id="AmoebaDB:ACA1_228520"/>
<dbReference type="Pfam" id="PF00023">
    <property type="entry name" value="Ank"/>
    <property type="match status" value="1"/>
</dbReference>
<keyword evidence="2 3" id="KW-0040">ANK repeat</keyword>
<dbReference type="AlphaFoldDB" id="L8HB48"/>
<dbReference type="PROSITE" id="PS50297">
    <property type="entry name" value="ANK_REP_REGION"/>
    <property type="match status" value="3"/>
</dbReference>
<dbReference type="InterPro" id="IPR036770">
    <property type="entry name" value="Ankyrin_rpt-contain_sf"/>
</dbReference>
<dbReference type="PANTHER" id="PTHR24171">
    <property type="entry name" value="ANKYRIN REPEAT DOMAIN-CONTAINING PROTEIN 39-RELATED"/>
    <property type="match status" value="1"/>
</dbReference>
<dbReference type="SUPFAM" id="SSF48403">
    <property type="entry name" value="Ankyrin repeat"/>
    <property type="match status" value="1"/>
</dbReference>
<dbReference type="InterPro" id="IPR002110">
    <property type="entry name" value="Ankyrin_rpt"/>
</dbReference>
<proteinExistence type="predicted"/>
<evidence type="ECO:0000256" key="2">
    <source>
        <dbReference type="ARBA" id="ARBA00023043"/>
    </source>
</evidence>
<dbReference type="GeneID" id="14922494"/>
<dbReference type="PROSITE" id="PS50088">
    <property type="entry name" value="ANK_REPEAT"/>
    <property type="match status" value="3"/>
</dbReference>
<keyword evidence="1" id="KW-0677">Repeat</keyword>